<dbReference type="AlphaFoldDB" id="A0AAE3EKC1"/>
<reference evidence="2" key="1">
    <citation type="submission" date="2021-08" db="EMBL/GenBank/DDBJ databases">
        <title>Comparative analyses of Brucepasteria parasyntrophica and Teretinema zuelzerae.</title>
        <authorList>
            <person name="Song Y."/>
            <person name="Brune A."/>
        </authorList>
    </citation>
    <scope>NUCLEOTIDE SEQUENCE</scope>
    <source>
        <strain evidence="2">DSM 1903</strain>
    </source>
</reference>
<dbReference type="Pfam" id="PF04071">
    <property type="entry name" value="zf-like"/>
    <property type="match status" value="1"/>
</dbReference>
<dbReference type="RefSeq" id="WP_230756592.1">
    <property type="nucleotide sequence ID" value="NZ_JAINWA010000003.1"/>
</dbReference>
<feature type="domain" description="Cysteine-rich small" evidence="1">
    <location>
        <begin position="6"/>
        <end position="73"/>
    </location>
</feature>
<sequence length="76" mass="8769">MPEGFKHFSNTACEFYPCHHLENQNCLFCYCPLYTFECGGNYTVRDGVKDCSDCVLVHGEGSFEFVQVKLKEAFRK</sequence>
<proteinExistence type="predicted"/>
<keyword evidence="3" id="KW-1185">Reference proteome</keyword>
<evidence type="ECO:0000313" key="3">
    <source>
        <dbReference type="Proteomes" id="UP001198163"/>
    </source>
</evidence>
<dbReference type="Proteomes" id="UP001198163">
    <property type="component" value="Unassembled WGS sequence"/>
</dbReference>
<comment type="caution">
    <text evidence="2">The sequence shown here is derived from an EMBL/GenBank/DDBJ whole genome shotgun (WGS) entry which is preliminary data.</text>
</comment>
<dbReference type="EMBL" id="JAINWA010000003">
    <property type="protein sequence ID" value="MCD1655428.1"/>
    <property type="molecule type" value="Genomic_DNA"/>
</dbReference>
<evidence type="ECO:0000259" key="1">
    <source>
        <dbReference type="Pfam" id="PF04071"/>
    </source>
</evidence>
<gene>
    <name evidence="2" type="ORF">K7J14_12055</name>
</gene>
<accession>A0AAE3EKC1</accession>
<protein>
    <submittedName>
        <fullName evidence="2">Cysteine-rich small domain-containing protein</fullName>
    </submittedName>
</protein>
<name>A0AAE3EKC1_9SPIR</name>
<evidence type="ECO:0000313" key="2">
    <source>
        <dbReference type="EMBL" id="MCD1655428.1"/>
    </source>
</evidence>
<organism evidence="2 3">
    <name type="scientific">Teretinema zuelzerae</name>
    <dbReference type="NCBI Taxonomy" id="156"/>
    <lineage>
        <taxon>Bacteria</taxon>
        <taxon>Pseudomonadati</taxon>
        <taxon>Spirochaetota</taxon>
        <taxon>Spirochaetia</taxon>
        <taxon>Spirochaetales</taxon>
        <taxon>Treponemataceae</taxon>
        <taxon>Teretinema</taxon>
    </lineage>
</organism>
<dbReference type="InterPro" id="IPR007212">
    <property type="entry name" value="Zf-like"/>
</dbReference>